<feature type="compositionally biased region" description="Basic and acidic residues" evidence="4">
    <location>
        <begin position="443"/>
        <end position="454"/>
    </location>
</feature>
<dbReference type="GO" id="GO:0008270">
    <property type="term" value="F:zinc ion binding"/>
    <property type="evidence" value="ECO:0007669"/>
    <property type="project" value="UniProtKB-KW"/>
</dbReference>
<keyword evidence="3" id="KW-0862">Zinc</keyword>
<keyword evidence="2" id="KW-0863">Zinc-finger</keyword>
<feature type="region of interest" description="Disordered" evidence="4">
    <location>
        <begin position="709"/>
        <end position="754"/>
    </location>
</feature>
<evidence type="ECO:0000256" key="1">
    <source>
        <dbReference type="ARBA" id="ARBA00022723"/>
    </source>
</evidence>
<sequence>MQQQYYPPVQGYMPQSGYQPQGGYYPHGGYNYQHNFQYNPRGGRRGGPRYQGPQRGGHIQQSENPMGSSHTPGTEGPGMKKTPKPVRPPRPCNVCKSMTSKYCTSCQYIHYCSRECQTKDWADHKVKCSHFKGLGDLESKFDISIGENLINPPAGAVNHNAGAANPPATAANPPTATANPHTGAPNPPVDAVNKSQTVEASHDKEEKAKSPSPVGDAPARSVSPGAPRVKSFRIQHEKIPETSKVVIQEFYSPKNIWVNIATKQIENSLNELGASMQKAYQSSENKAPNSYTPEKGELIAAKFKDGAWYRAQVECINQNMTLTVLFVDYGNKDDVHIKDTRKINEGFINLKKQGIQCALYGVESETSWPSNLAGVVKTFLGTNSQLVCKYRGQRNSERQVDLMHPQTGKSLAEHLAEKGLCRLQGVSNRNRSQSGGSTGSDNSPREPSPKDNKSSFHPTETRQAPQEANQAAQGASKSPQGARPKESQSQQDTHQKERQVAQGARPKSPRYKSKMKELQLNKQLMAVVTEVVSPSEFYIQLADDGNEIAELAGLLETLHASCESEKLNPDFRVTVGDEVAVKYSQDGRWNRGLVVAIRDKEAKVKFVDYGNKEKLLMADLLPLKDEFTLVPTMAICCSLVDIKPAAGKWPSNAVSWFKSQVMGADASKLLIATVCKVDEKFAHITLNKDGTDINAALIAGGYDKINDTSGKPVAPPSVSDKQVESTTSSSKQPQPGSMHSFPRDPLPKEGTPALITDITNPSDFHVAFIETDHKNYNAECAAGCTSPLMQPKVGALMAYLHADFGEWYRAEIKEIQGDILQVYSYDWGFMDNVKASDAKMMPDALSAKPAVATNCALVGVIGSGPQGSWPPEANALIEGKTATVSVIQANPGGKVLVDLIIDGKSVVDQLIETGMAVKGNIQPVQVTASAPIAPPSPKAVEPATVQSPTSAEVQQPTVPKASQQPQATPSVTHKPSFKPAQVPSEPNTVGMLLSANSPHDLHILSNSLLDFVSGLNEQIQAAKPSLCTPKPGQLVAYYSDGFKEFYRAEVTAITGDVIHVFAIDWGFDDQTSAKFIYELPADLKVHPASALHCKLANIARTDPKGWNDESMRILNGLLNTQVTFSVIDGATVPVTISMTSIENGKDVGELIVQAGGAVMCVDPGELPEGDTLVDIGVLMREELYVKPQADTPTAARISQQLGQYYPGGSQPIGSSAKPGEIVAVKWAEDGQWYRGEISATSPQSSTVYFMDYGNCAEAVNSDIYKLDLQFFQPRQLAIRCGIADLDNPTSLLRDYDNSVLLRQLEENASVVGVRLLGSGPGGISMVELLNPTNGQSITQAVMKKTTAASGVSARPETTAPPAPVPQASPVPAPQSSVAPSSHPQATTSSQSQGIFEEAMKKDHLVDNCSVVVSHVNRDNFYCQVFSGEESLAKMNVLEQLLGRLYETPHSPDFMPAIGDMCAAKLVDDLPSRAVVCKHVSAMELEVHDLDYGTEAKVSIEDIRPFTPSLAQLSLMAIHCKLDLPDGFDYTAANATMISLLPVLGEQFTVKILNTRGTCHIVDLIDSSGVSLSRELSNKFPVRVAQPAAPVAQPAAPV</sequence>
<keyword evidence="6" id="KW-1185">Reference proteome</keyword>
<name>A0A8J1XE49_OWEFU</name>
<dbReference type="SUPFAM" id="SSF144232">
    <property type="entry name" value="HIT/MYND zinc finger-like"/>
    <property type="match status" value="1"/>
</dbReference>
<keyword evidence="1" id="KW-0479">Metal-binding</keyword>
<dbReference type="OrthoDB" id="439808at2759"/>
<feature type="compositionally biased region" description="Polar residues" evidence="4">
    <location>
        <begin position="724"/>
        <end position="737"/>
    </location>
</feature>
<dbReference type="PROSITE" id="PS50865">
    <property type="entry name" value="ZF_MYND_2"/>
    <property type="match status" value="1"/>
</dbReference>
<dbReference type="FunFam" id="2.30.30.140:FF:000018">
    <property type="entry name" value="Serine/threonine-protein kinase 31"/>
    <property type="match status" value="2"/>
</dbReference>
<feature type="region of interest" description="Disordered" evidence="4">
    <location>
        <begin position="424"/>
        <end position="513"/>
    </location>
</feature>
<dbReference type="PANTHER" id="PTHR22948">
    <property type="entry name" value="TUDOR DOMAIN CONTAINING PROTEIN"/>
    <property type="match status" value="1"/>
</dbReference>
<feature type="compositionally biased region" description="Low complexity" evidence="4">
    <location>
        <begin position="48"/>
        <end position="57"/>
    </location>
</feature>
<gene>
    <name evidence="5" type="ORF">OFUS_LOCUS11216</name>
</gene>
<dbReference type="Gene3D" id="2.30.30.140">
    <property type="match status" value="6"/>
</dbReference>
<reference evidence="5" key="1">
    <citation type="submission" date="2022-03" db="EMBL/GenBank/DDBJ databases">
        <authorList>
            <person name="Martin C."/>
        </authorList>
    </citation>
    <scope>NUCLEOTIDE SEQUENCE</scope>
</reference>
<feature type="compositionally biased region" description="Polar residues" evidence="4">
    <location>
        <begin position="944"/>
        <end position="973"/>
    </location>
</feature>
<feature type="compositionally biased region" description="Polar residues" evidence="4">
    <location>
        <begin position="59"/>
        <end position="72"/>
    </location>
</feature>
<protein>
    <submittedName>
        <fullName evidence="5">Uncharacterized protein</fullName>
    </submittedName>
</protein>
<dbReference type="PROSITE" id="PS01360">
    <property type="entry name" value="ZF_MYND_1"/>
    <property type="match status" value="1"/>
</dbReference>
<evidence type="ECO:0000256" key="4">
    <source>
        <dbReference type="SAM" id="MobiDB-lite"/>
    </source>
</evidence>
<dbReference type="Gene3D" id="6.10.140.2220">
    <property type="match status" value="1"/>
</dbReference>
<evidence type="ECO:0000256" key="2">
    <source>
        <dbReference type="ARBA" id="ARBA00022771"/>
    </source>
</evidence>
<feature type="region of interest" description="Disordered" evidence="4">
    <location>
        <begin position="932"/>
        <end position="989"/>
    </location>
</feature>
<feature type="non-terminal residue" evidence="5">
    <location>
        <position position="1597"/>
    </location>
</feature>
<dbReference type="Proteomes" id="UP000749559">
    <property type="component" value="Unassembled WGS sequence"/>
</dbReference>
<evidence type="ECO:0000313" key="6">
    <source>
        <dbReference type="Proteomes" id="UP000749559"/>
    </source>
</evidence>
<evidence type="ECO:0000256" key="3">
    <source>
        <dbReference type="ARBA" id="ARBA00022833"/>
    </source>
</evidence>
<dbReference type="CDD" id="cd20379">
    <property type="entry name" value="Tudor_dTUD-like"/>
    <property type="match status" value="1"/>
</dbReference>
<accession>A0A8J1XE49</accession>
<dbReference type="InterPro" id="IPR035437">
    <property type="entry name" value="SNase_OB-fold_sf"/>
</dbReference>
<dbReference type="PROSITE" id="PS50304">
    <property type="entry name" value="TUDOR"/>
    <property type="match status" value="4"/>
</dbReference>
<dbReference type="PANTHER" id="PTHR22948:SF29">
    <property type="entry name" value="FI02030P-RELATED"/>
    <property type="match status" value="1"/>
</dbReference>
<dbReference type="InterPro" id="IPR002893">
    <property type="entry name" value="Znf_MYND"/>
</dbReference>
<feature type="compositionally biased region" description="Low complexity" evidence="4">
    <location>
        <begin position="156"/>
        <end position="184"/>
    </location>
</feature>
<dbReference type="Pfam" id="PF01753">
    <property type="entry name" value="zf-MYND"/>
    <property type="match status" value="1"/>
</dbReference>
<feature type="region of interest" description="Disordered" evidence="4">
    <location>
        <begin position="37"/>
        <end position="90"/>
    </location>
</feature>
<proteinExistence type="predicted"/>
<feature type="compositionally biased region" description="Low complexity" evidence="4">
    <location>
        <begin position="1373"/>
        <end position="1385"/>
    </location>
</feature>
<feature type="region of interest" description="Disordered" evidence="4">
    <location>
        <begin position="156"/>
        <end position="232"/>
    </location>
</feature>
<dbReference type="InterPro" id="IPR002999">
    <property type="entry name" value="Tudor"/>
</dbReference>
<feature type="compositionally biased region" description="Basic and acidic residues" evidence="4">
    <location>
        <begin position="200"/>
        <end position="209"/>
    </location>
</feature>
<feature type="region of interest" description="Disordered" evidence="4">
    <location>
        <begin position="1346"/>
        <end position="1391"/>
    </location>
</feature>
<feature type="compositionally biased region" description="Polar residues" evidence="4">
    <location>
        <begin position="425"/>
        <end position="442"/>
    </location>
</feature>
<feature type="compositionally biased region" description="Polar residues" evidence="4">
    <location>
        <begin position="455"/>
        <end position="479"/>
    </location>
</feature>
<dbReference type="Gene3D" id="2.40.50.90">
    <property type="match status" value="4"/>
</dbReference>
<dbReference type="EMBL" id="CAIIXF020000005">
    <property type="protein sequence ID" value="CAH1785115.1"/>
    <property type="molecule type" value="Genomic_DNA"/>
</dbReference>
<dbReference type="InterPro" id="IPR050621">
    <property type="entry name" value="Tudor_domain_containing"/>
</dbReference>
<comment type="caution">
    <text evidence="5">The sequence shown here is derived from an EMBL/GenBank/DDBJ whole genome shotgun (WGS) entry which is preliminary data.</text>
</comment>
<dbReference type="SUPFAM" id="SSF63748">
    <property type="entry name" value="Tudor/PWWP/MBT"/>
    <property type="match status" value="6"/>
</dbReference>
<dbReference type="Pfam" id="PF00567">
    <property type="entry name" value="TUDOR"/>
    <property type="match status" value="6"/>
</dbReference>
<feature type="compositionally biased region" description="Pro residues" evidence="4">
    <location>
        <begin position="1358"/>
        <end position="1372"/>
    </location>
</feature>
<organism evidence="5 6">
    <name type="scientific">Owenia fusiformis</name>
    <name type="common">Polychaete worm</name>
    <dbReference type="NCBI Taxonomy" id="6347"/>
    <lineage>
        <taxon>Eukaryota</taxon>
        <taxon>Metazoa</taxon>
        <taxon>Spiralia</taxon>
        <taxon>Lophotrochozoa</taxon>
        <taxon>Annelida</taxon>
        <taxon>Polychaeta</taxon>
        <taxon>Sedentaria</taxon>
        <taxon>Canalipalpata</taxon>
        <taxon>Sabellida</taxon>
        <taxon>Oweniida</taxon>
        <taxon>Oweniidae</taxon>
        <taxon>Owenia</taxon>
    </lineage>
</organism>
<evidence type="ECO:0000313" key="5">
    <source>
        <dbReference type="EMBL" id="CAH1785115.1"/>
    </source>
</evidence>
<dbReference type="SMART" id="SM00333">
    <property type="entry name" value="TUDOR"/>
    <property type="match status" value="6"/>
</dbReference>